<dbReference type="AlphaFoldDB" id="A0A8J3FEX3"/>
<dbReference type="Pfam" id="PF16153">
    <property type="entry name" value="DUF4861"/>
    <property type="match status" value="1"/>
</dbReference>
<accession>A0A8J3FEX3</accession>
<evidence type="ECO:0000313" key="3">
    <source>
        <dbReference type="Proteomes" id="UP000612329"/>
    </source>
</evidence>
<proteinExistence type="predicted"/>
<dbReference type="RefSeq" id="WP_188649289.1">
    <property type="nucleotide sequence ID" value="NZ_BMNR01000001.1"/>
</dbReference>
<reference evidence="2" key="1">
    <citation type="journal article" date="2014" name="Int. J. Syst. Evol. Microbiol.">
        <title>Complete genome sequence of Corynebacterium casei LMG S-19264T (=DSM 44701T), isolated from a smear-ripened cheese.</title>
        <authorList>
            <consortium name="US DOE Joint Genome Institute (JGI-PGF)"/>
            <person name="Walter F."/>
            <person name="Albersmeier A."/>
            <person name="Kalinowski J."/>
            <person name="Ruckert C."/>
        </authorList>
    </citation>
    <scope>NUCLEOTIDE SEQUENCE</scope>
    <source>
        <strain evidence="2">JCM 12862</strain>
    </source>
</reference>
<comment type="caution">
    <text evidence="2">The sequence shown here is derived from an EMBL/GenBank/DDBJ whole genome shotgun (WGS) entry which is preliminary data.</text>
</comment>
<dbReference type="Proteomes" id="UP000612329">
    <property type="component" value="Unassembled WGS sequence"/>
</dbReference>
<feature type="compositionally biased region" description="Basic and acidic residues" evidence="1">
    <location>
        <begin position="22"/>
        <end position="38"/>
    </location>
</feature>
<gene>
    <name evidence="2" type="ORF">GCM10007962_00780</name>
</gene>
<protein>
    <recommendedName>
        <fullName evidence="4">DUF4861 domain-containing protein</fullName>
    </recommendedName>
</protein>
<evidence type="ECO:0000256" key="1">
    <source>
        <dbReference type="SAM" id="MobiDB-lite"/>
    </source>
</evidence>
<feature type="region of interest" description="Disordered" evidence="1">
    <location>
        <begin position="22"/>
        <end position="41"/>
    </location>
</feature>
<sequence>MKKLAFLSLIILSLVSCKEKKSESNSEAKAEQKSEMRSSSKSYAELSIAQGGKWIDGSRGHKEYDGGTSFKNVDSLTVPKEHTDHSWYIRYEGPGWENSQIGYRLYLDWRNAIDIFGKKVDTLVLPYVGQDGFDSYHEPSPWGQDILKAGKSMGIGGYGRMVADTVAHFRSVKNTFATVKNSDGYSTINISYEDWKTGDDSINLHAQLTMYPNDRFTKAELTPSKAITGICTGIVDHGVAFHKKEGEKWAYIATYGLQTLASPPDNLGMALFYKLDEVAEQKKGQYEHLVIFKPSTETITYYFLGAWEQEPDGIKTEEAFIQDLNKKLEVLDKTNVLK</sequence>
<dbReference type="EMBL" id="BMNR01000001">
    <property type="protein sequence ID" value="GGK10479.1"/>
    <property type="molecule type" value="Genomic_DNA"/>
</dbReference>
<evidence type="ECO:0008006" key="4">
    <source>
        <dbReference type="Google" id="ProtNLM"/>
    </source>
</evidence>
<reference evidence="2" key="2">
    <citation type="submission" date="2020-09" db="EMBL/GenBank/DDBJ databases">
        <authorList>
            <person name="Sun Q."/>
            <person name="Ohkuma M."/>
        </authorList>
    </citation>
    <scope>NUCLEOTIDE SEQUENCE</scope>
    <source>
        <strain evidence="2">JCM 12862</strain>
    </source>
</reference>
<organism evidence="2 3">
    <name type="scientific">Yeosuana aromativorans</name>
    <dbReference type="NCBI Taxonomy" id="288019"/>
    <lineage>
        <taxon>Bacteria</taxon>
        <taxon>Pseudomonadati</taxon>
        <taxon>Bacteroidota</taxon>
        <taxon>Flavobacteriia</taxon>
        <taxon>Flavobacteriales</taxon>
        <taxon>Flavobacteriaceae</taxon>
        <taxon>Yeosuana</taxon>
    </lineage>
</organism>
<name>A0A8J3FEX3_9FLAO</name>
<dbReference type="PROSITE" id="PS51257">
    <property type="entry name" value="PROKAR_LIPOPROTEIN"/>
    <property type="match status" value="1"/>
</dbReference>
<keyword evidence="3" id="KW-1185">Reference proteome</keyword>
<evidence type="ECO:0000313" key="2">
    <source>
        <dbReference type="EMBL" id="GGK10479.1"/>
    </source>
</evidence>
<dbReference type="InterPro" id="IPR032342">
    <property type="entry name" value="DUF4861"/>
</dbReference>